<dbReference type="AlphaFoldDB" id="A0A9P6GPH7"/>
<reference evidence="4" key="1">
    <citation type="journal article" date="2020" name="Mol. Plant Microbe Interact.">
        <title>Genome Sequence of the Biocontrol Agent Coniothyrium minitans strain Conio (IMI 134523).</title>
        <authorList>
            <person name="Patel D."/>
            <person name="Shittu T.A."/>
            <person name="Baroncelli R."/>
            <person name="Muthumeenakshi S."/>
            <person name="Osborne T.H."/>
            <person name="Janganan T.K."/>
            <person name="Sreenivasaprasad S."/>
        </authorList>
    </citation>
    <scope>NUCLEOTIDE SEQUENCE</scope>
    <source>
        <strain evidence="4">Conio</strain>
    </source>
</reference>
<dbReference type="SMART" id="SM00822">
    <property type="entry name" value="PKS_KR"/>
    <property type="match status" value="1"/>
</dbReference>
<dbReference type="InterPro" id="IPR057326">
    <property type="entry name" value="KR_dom"/>
</dbReference>
<dbReference type="CDD" id="cd05233">
    <property type="entry name" value="SDR_c"/>
    <property type="match status" value="1"/>
</dbReference>
<dbReference type="PANTHER" id="PTHR42901">
    <property type="entry name" value="ALCOHOL DEHYDROGENASE"/>
    <property type="match status" value="1"/>
</dbReference>
<gene>
    <name evidence="4" type="ORF">PMIN01_01655</name>
</gene>
<dbReference type="GO" id="GO:0016491">
    <property type="term" value="F:oxidoreductase activity"/>
    <property type="evidence" value="ECO:0007669"/>
    <property type="project" value="UniProtKB-KW"/>
</dbReference>
<dbReference type="PANTHER" id="PTHR42901:SF1">
    <property type="entry name" value="ALCOHOL DEHYDROGENASE"/>
    <property type="match status" value="1"/>
</dbReference>
<keyword evidence="5" id="KW-1185">Reference proteome</keyword>
<feature type="domain" description="Ketoreductase" evidence="3">
    <location>
        <begin position="23"/>
        <end position="208"/>
    </location>
</feature>
<proteinExistence type="inferred from homology"/>
<evidence type="ECO:0000313" key="4">
    <source>
        <dbReference type="EMBL" id="KAF9739021.1"/>
    </source>
</evidence>
<evidence type="ECO:0000256" key="2">
    <source>
        <dbReference type="ARBA" id="ARBA00023002"/>
    </source>
</evidence>
<comment type="caution">
    <text evidence="4">The sequence shown here is derived from an EMBL/GenBank/DDBJ whole genome shotgun (WGS) entry which is preliminary data.</text>
</comment>
<dbReference type="EMBL" id="WJXW01000002">
    <property type="protein sequence ID" value="KAF9739021.1"/>
    <property type="molecule type" value="Genomic_DNA"/>
</dbReference>
<organism evidence="4 5">
    <name type="scientific">Paraphaeosphaeria minitans</name>
    <dbReference type="NCBI Taxonomy" id="565426"/>
    <lineage>
        <taxon>Eukaryota</taxon>
        <taxon>Fungi</taxon>
        <taxon>Dikarya</taxon>
        <taxon>Ascomycota</taxon>
        <taxon>Pezizomycotina</taxon>
        <taxon>Dothideomycetes</taxon>
        <taxon>Pleosporomycetidae</taxon>
        <taxon>Pleosporales</taxon>
        <taxon>Massarineae</taxon>
        <taxon>Didymosphaeriaceae</taxon>
        <taxon>Paraphaeosphaeria</taxon>
    </lineage>
</organism>
<name>A0A9P6GPH7_9PLEO</name>
<comment type="similarity">
    <text evidence="1">Belongs to the short-chain dehydrogenases/reductases (SDR) family.</text>
</comment>
<accession>A0A9P6GPH7</accession>
<sequence>MTFHTTSYPSIDPSRSESSTAGKVVLITGGGSGIGPRIAHAFATSGCRKIAIVGRTVASPEKIKQEVEAAHAGVTVHTSTADIGDESAVNRAFESISKALGKIDIVISNAGYLPDTKPIAEADVEEWFKGMIINVKGTLNLAKAFLNYATEKLTSVHVSTGGCHIEPMPANSAYTVSKLAAARLMEYFAFENPQVRVHSIHPGVVKTDMHKKSSEGGLDMEFQFDDIELPASFAAWIVSPEAEFLRGKFVWSNWDVEELKAKKEELQSSQDLTLGLQGWP</sequence>
<protein>
    <recommendedName>
        <fullName evidence="3">Ketoreductase domain-containing protein</fullName>
    </recommendedName>
</protein>
<evidence type="ECO:0000313" key="5">
    <source>
        <dbReference type="Proteomes" id="UP000756921"/>
    </source>
</evidence>
<evidence type="ECO:0000256" key="1">
    <source>
        <dbReference type="ARBA" id="ARBA00006484"/>
    </source>
</evidence>
<evidence type="ECO:0000259" key="3">
    <source>
        <dbReference type="SMART" id="SM00822"/>
    </source>
</evidence>
<dbReference type="Gene3D" id="3.40.50.720">
    <property type="entry name" value="NAD(P)-binding Rossmann-like Domain"/>
    <property type="match status" value="1"/>
</dbReference>
<dbReference type="InterPro" id="IPR036291">
    <property type="entry name" value="NAD(P)-bd_dom_sf"/>
</dbReference>
<keyword evidence="2" id="KW-0560">Oxidoreductase</keyword>
<dbReference type="OrthoDB" id="1933717at2759"/>
<dbReference type="Pfam" id="PF00106">
    <property type="entry name" value="adh_short"/>
    <property type="match status" value="1"/>
</dbReference>
<dbReference type="SUPFAM" id="SSF51735">
    <property type="entry name" value="NAD(P)-binding Rossmann-fold domains"/>
    <property type="match status" value="1"/>
</dbReference>
<dbReference type="Proteomes" id="UP000756921">
    <property type="component" value="Unassembled WGS sequence"/>
</dbReference>
<dbReference type="InterPro" id="IPR002347">
    <property type="entry name" value="SDR_fam"/>
</dbReference>
<dbReference type="PRINTS" id="PR00081">
    <property type="entry name" value="GDHRDH"/>
</dbReference>